<dbReference type="PANTHER" id="PTHR30163">
    <property type="entry name" value="MEMBRANE-BOUND LYTIC MUREIN TRANSGLYCOSYLASE B"/>
    <property type="match status" value="1"/>
</dbReference>
<dbReference type="Pfam" id="PF13406">
    <property type="entry name" value="SLT_2"/>
    <property type="match status" value="1"/>
</dbReference>
<dbReference type="SUPFAM" id="SSF53955">
    <property type="entry name" value="Lysozyme-like"/>
    <property type="match status" value="1"/>
</dbReference>
<accession>A0ABQ0H360</accession>
<dbReference type="InterPro" id="IPR043426">
    <property type="entry name" value="MltB-like"/>
</dbReference>
<dbReference type="Proteomes" id="UP001628091">
    <property type="component" value="Unassembled WGS sequence"/>
</dbReference>
<proteinExistence type="predicted"/>
<protein>
    <submittedName>
        <fullName evidence="3">Lytic transglycosylase domain-containing protein</fullName>
    </submittedName>
</protein>
<feature type="signal peptide" evidence="1">
    <location>
        <begin position="1"/>
        <end position="31"/>
    </location>
</feature>
<feature type="domain" description="Transglycosylase SLT" evidence="2">
    <location>
        <begin position="42"/>
        <end position="244"/>
    </location>
</feature>
<sequence>MALLAKSRSRMTAATVFLAIGMLAGAGNAEAASCGNNAAGYNAWLQQFKQEAAARGIGPRALNALENTRYASKTIYADRNQKSFKLSLNEFMKKRGAQAIISRGKSLKKQNAKLFASLERRYGVPAGPLIAIWGMETGFGNYMGNQHTLSAVATLAYDCRRSAYFTEQLYAALKLIDRQDLSPDAIGAAHGEIGQTQFLPLNVLRYGVDGDGSGHIDMARSKADALASTANFLRGHGWQPGGGYQPGQVNFGALQGWNAASVYQQAIAIIGKEIDG</sequence>
<dbReference type="Gene3D" id="1.10.8.350">
    <property type="entry name" value="Bacterial muramidase"/>
    <property type="match status" value="1"/>
</dbReference>
<evidence type="ECO:0000259" key="2">
    <source>
        <dbReference type="Pfam" id="PF13406"/>
    </source>
</evidence>
<dbReference type="EMBL" id="BAAFZP010000001">
    <property type="protein sequence ID" value="GAB1583353.1"/>
    <property type="molecule type" value="Genomic_DNA"/>
</dbReference>
<evidence type="ECO:0000313" key="3">
    <source>
        <dbReference type="EMBL" id="GAB1583353.1"/>
    </source>
</evidence>
<name>A0ABQ0H360_9HYPH</name>
<evidence type="ECO:0000313" key="4">
    <source>
        <dbReference type="Proteomes" id="UP001628091"/>
    </source>
</evidence>
<evidence type="ECO:0000256" key="1">
    <source>
        <dbReference type="SAM" id="SignalP"/>
    </source>
</evidence>
<dbReference type="PANTHER" id="PTHR30163:SF8">
    <property type="entry name" value="LYTIC MUREIN TRANSGLYCOSYLASE"/>
    <property type="match status" value="1"/>
</dbReference>
<dbReference type="InterPro" id="IPR031304">
    <property type="entry name" value="SLT_2"/>
</dbReference>
<keyword evidence="1" id="KW-0732">Signal</keyword>
<dbReference type="RefSeq" id="WP_407865803.1">
    <property type="nucleotide sequence ID" value="NZ_BAAFZP010000001.1"/>
</dbReference>
<comment type="caution">
    <text evidence="3">The sequence shown here is derived from an EMBL/GenBank/DDBJ whole genome shotgun (WGS) entry which is preliminary data.</text>
</comment>
<feature type="chain" id="PRO_5046658081" evidence="1">
    <location>
        <begin position="32"/>
        <end position="276"/>
    </location>
</feature>
<reference evidence="3 4" key="1">
    <citation type="submission" date="2024-10" db="EMBL/GenBank/DDBJ databases">
        <title>Isolation, draft genome sequencing and identification of Phyllobacterium sp. NSA23, isolated from leaf soil.</title>
        <authorList>
            <person name="Akita H."/>
        </authorList>
    </citation>
    <scope>NUCLEOTIDE SEQUENCE [LARGE SCALE GENOMIC DNA]</scope>
    <source>
        <strain evidence="3 4">NSA23</strain>
    </source>
</reference>
<gene>
    <name evidence="3" type="ORF">PPNSA23_32960</name>
</gene>
<dbReference type="InterPro" id="IPR023346">
    <property type="entry name" value="Lysozyme-like_dom_sf"/>
</dbReference>
<organism evidence="3 4">
    <name type="scientific">Phyllobacterium phragmitis</name>
    <dbReference type="NCBI Taxonomy" id="2670329"/>
    <lineage>
        <taxon>Bacteria</taxon>
        <taxon>Pseudomonadati</taxon>
        <taxon>Pseudomonadota</taxon>
        <taxon>Alphaproteobacteria</taxon>
        <taxon>Hyphomicrobiales</taxon>
        <taxon>Phyllobacteriaceae</taxon>
        <taxon>Phyllobacterium</taxon>
    </lineage>
</organism>
<keyword evidence="4" id="KW-1185">Reference proteome</keyword>